<dbReference type="AlphaFoldDB" id="A0A3E0TTG0"/>
<dbReference type="EMBL" id="QUOU01000001">
    <property type="protein sequence ID" value="REL27704.1"/>
    <property type="molecule type" value="Genomic_DNA"/>
</dbReference>
<dbReference type="InterPro" id="IPR019734">
    <property type="entry name" value="TPR_rpt"/>
</dbReference>
<evidence type="ECO:0000313" key="2">
    <source>
        <dbReference type="EMBL" id="REL27704.1"/>
    </source>
</evidence>
<protein>
    <submittedName>
        <fullName evidence="2">Tetratricopeptide repeat protein</fullName>
    </submittedName>
</protein>
<dbReference type="Proteomes" id="UP000256478">
    <property type="component" value="Unassembled WGS sequence"/>
</dbReference>
<sequence length="337" mass="38447">MLSWPSQLTASDQTSVRAKNAKLIGHFAMGVLASALWIQGVQAEHSGKLAPSEDIHTICALSPRQCLVSTEKLLTQEPSESRRWFQYKTYQFDALFQLLDIEALARELAPWLDRDDIPLKFKISVLIYSAKTLPESQKALANQQMNQAIEVLEQINEAHRDPLIVVQIANALNQQGEYQRGYDMLMPLVAKYQHRYMPRFKHELFENLGHFALRLNKLGDHLEYRQLALEWARALGNNIQVAISLYNVARAYQMLSDYSNAMDYFMQAEQLEALGPNDQNLINFRRAEMSLAQGRLDEAIEYYGKVDKVIGAKFYRALLSEFELALTQAKSASQSAE</sequence>
<accession>A0A3E0TTG0</accession>
<dbReference type="PROSITE" id="PS50005">
    <property type="entry name" value="TPR"/>
    <property type="match status" value="1"/>
</dbReference>
<feature type="repeat" description="TPR" evidence="1">
    <location>
        <begin position="242"/>
        <end position="275"/>
    </location>
</feature>
<dbReference type="InterPro" id="IPR011990">
    <property type="entry name" value="TPR-like_helical_dom_sf"/>
</dbReference>
<dbReference type="SUPFAM" id="SSF48452">
    <property type="entry name" value="TPR-like"/>
    <property type="match status" value="1"/>
</dbReference>
<reference evidence="2 3" key="1">
    <citation type="submission" date="2018-08" db="EMBL/GenBank/DDBJ databases">
        <title>Thalassotalea euphylliae genome.</title>
        <authorList>
            <person name="Summers S."/>
            <person name="Rice S.A."/>
            <person name="Freckelton M.L."/>
            <person name="Nedved B.T."/>
            <person name="Hadfield M.G."/>
        </authorList>
    </citation>
    <scope>NUCLEOTIDE SEQUENCE [LARGE SCALE GENOMIC DNA]</scope>
    <source>
        <strain evidence="2 3">H1</strain>
    </source>
</reference>
<evidence type="ECO:0000313" key="3">
    <source>
        <dbReference type="Proteomes" id="UP000256478"/>
    </source>
</evidence>
<evidence type="ECO:0000256" key="1">
    <source>
        <dbReference type="PROSITE-ProRule" id="PRU00339"/>
    </source>
</evidence>
<name>A0A3E0TTG0_9GAMM</name>
<gene>
    <name evidence="2" type="ORF">DXX93_14830</name>
</gene>
<organism evidence="2 3">
    <name type="scientific">Thalassotalea euphylliae</name>
    <dbReference type="NCBI Taxonomy" id="1655234"/>
    <lineage>
        <taxon>Bacteria</taxon>
        <taxon>Pseudomonadati</taxon>
        <taxon>Pseudomonadota</taxon>
        <taxon>Gammaproteobacteria</taxon>
        <taxon>Alteromonadales</taxon>
        <taxon>Colwelliaceae</taxon>
        <taxon>Thalassotalea</taxon>
    </lineage>
</organism>
<proteinExistence type="predicted"/>
<comment type="caution">
    <text evidence="2">The sequence shown here is derived from an EMBL/GenBank/DDBJ whole genome shotgun (WGS) entry which is preliminary data.</text>
</comment>
<keyword evidence="1" id="KW-0802">TPR repeat</keyword>
<dbReference type="Gene3D" id="1.25.40.10">
    <property type="entry name" value="Tetratricopeptide repeat domain"/>
    <property type="match status" value="1"/>
</dbReference>